<dbReference type="InterPro" id="IPR006949">
    <property type="entry name" value="Barrel_Baseplate_J-like"/>
</dbReference>
<dbReference type="AlphaFoldDB" id="A0A1S7QQY9"/>
<evidence type="ECO:0000259" key="1">
    <source>
        <dbReference type="Pfam" id="PF04865"/>
    </source>
</evidence>
<protein>
    <submittedName>
        <fullName evidence="3">Baseplate J-like protein</fullName>
    </submittedName>
</protein>
<dbReference type="PANTHER" id="PTHR37829">
    <property type="entry name" value="PHAGE-LIKE ELEMENT PBSX PROTEIN XKDT"/>
    <property type="match status" value="1"/>
</dbReference>
<sequence length="361" mass="37981">MAWNIRSLDDASAAVRGAFRRYLPGTDTALKNNFVTIVAKVLAAISYEFELRMGWLSKQILLSTSTNLAWIKLHAAEVGIYQRVATAASGEITGTGAALTTYPSGIRFISGNVTYVSTMPVTSAADGSMTIPVVAEVLGSTGNRASAGILSLGDPGLYPTLGTSWVVDDDGLGGGADAEDADSLKERALQRKRNPPGGGTLTDYERIVMGVSGVLKAWAFRVPNSPGGVVVHFLFNGRPDNIPIASDVEAVQAAIDAQRLIRVDDSVATAPVPRPVDVTITGLSGDTAEIRAAIKSGITAMYLARCRPGLTGDSFTVSRSWYSEVISSVTGEERHTLVEPVGDIVLTGGQFPINGEFDFGS</sequence>
<organism evidence="3 4">
    <name type="scientific">Agrobacterium deltaense Zutra 3/1</name>
    <dbReference type="NCBI Taxonomy" id="1183427"/>
    <lineage>
        <taxon>Bacteria</taxon>
        <taxon>Pseudomonadati</taxon>
        <taxon>Pseudomonadota</taxon>
        <taxon>Alphaproteobacteria</taxon>
        <taxon>Hyphomicrobiales</taxon>
        <taxon>Rhizobiaceae</taxon>
        <taxon>Rhizobium/Agrobacterium group</taxon>
        <taxon>Agrobacterium</taxon>
    </lineage>
</organism>
<name>A0A1S7QQY9_9HYPH</name>
<feature type="domain" description="Baseplate J-like central" evidence="2">
    <location>
        <begin position="197"/>
        <end position="259"/>
    </location>
</feature>
<gene>
    <name evidence="3" type="ORF">AGR7C_Lc100020</name>
</gene>
<dbReference type="RefSeq" id="WP_080819370.1">
    <property type="nucleotide sequence ID" value="NZ_LT009749.1"/>
</dbReference>
<accession>A0A1S7QQY9</accession>
<dbReference type="Pfam" id="PF04865">
    <property type="entry name" value="Baseplate_J"/>
    <property type="match status" value="1"/>
</dbReference>
<dbReference type="Pfam" id="PF26078">
    <property type="entry name" value="Baseplate_J_M"/>
    <property type="match status" value="1"/>
</dbReference>
<dbReference type="Proteomes" id="UP000191987">
    <property type="component" value="Unassembled WGS sequence"/>
</dbReference>
<evidence type="ECO:0000313" key="4">
    <source>
        <dbReference type="Proteomes" id="UP000191987"/>
    </source>
</evidence>
<feature type="domain" description="Baseplate protein J-like barrel" evidence="1">
    <location>
        <begin position="92"/>
        <end position="156"/>
    </location>
</feature>
<proteinExistence type="predicted"/>
<reference evidence="3 4" key="1">
    <citation type="submission" date="2016-01" db="EMBL/GenBank/DDBJ databases">
        <authorList>
            <person name="Oliw E.H."/>
        </authorList>
    </citation>
    <scope>NUCLEOTIDE SEQUENCE [LARGE SCALE GENOMIC DNA]</scope>
    <source>
        <strain evidence="3 4">Zutra 3-1</strain>
    </source>
</reference>
<dbReference type="PANTHER" id="PTHR37829:SF3">
    <property type="entry name" value="PROTEIN JAYE-RELATED"/>
    <property type="match status" value="1"/>
</dbReference>
<dbReference type="InterPro" id="IPR052399">
    <property type="entry name" value="Phage_Baseplate_Assmbl_Protein"/>
</dbReference>
<evidence type="ECO:0000313" key="3">
    <source>
        <dbReference type="EMBL" id="CUX40382.1"/>
    </source>
</evidence>
<dbReference type="InterPro" id="IPR058531">
    <property type="entry name" value="Baseplate_J_M"/>
</dbReference>
<dbReference type="EMBL" id="FBWG01000028">
    <property type="protein sequence ID" value="CUX40382.1"/>
    <property type="molecule type" value="Genomic_DNA"/>
</dbReference>
<evidence type="ECO:0000259" key="2">
    <source>
        <dbReference type="Pfam" id="PF26078"/>
    </source>
</evidence>